<dbReference type="AlphaFoldDB" id="A0A1L7D3I2"/>
<proteinExistence type="predicted"/>
<dbReference type="EMBL" id="CP009249">
    <property type="protein sequence ID" value="APT92684.1"/>
    <property type="molecule type" value="Genomic_DNA"/>
</dbReference>
<dbReference type="Proteomes" id="UP000185491">
    <property type="component" value="Chromosome"/>
</dbReference>
<dbReference type="Pfam" id="PF16945">
    <property type="entry name" value="Phage_r1t_holin"/>
    <property type="match status" value="1"/>
</dbReference>
<dbReference type="STRING" id="161895.CPHO_07010"/>
<evidence type="ECO:0000313" key="2">
    <source>
        <dbReference type="EMBL" id="APT92684.1"/>
    </source>
</evidence>
<sequence length="79" mass="8079">MRTKNFWLDTLERAVKTFAQALIAVIAVGTPIYEIDWLPGLGIAATATAVSVLTSIASAGAGAPDSASLVGGGRHRQVG</sequence>
<reference evidence="2 3" key="1">
    <citation type="submission" date="2014-08" db="EMBL/GenBank/DDBJ databases">
        <title>Complete genome sequence of Corynebacterium phocae M408/89/1(T)(=DSM 44612(T)), isolated from the common seal (Phoca vitulina).</title>
        <authorList>
            <person name="Ruckert C."/>
            <person name="Albersmeier A."/>
            <person name="Winkler A."/>
            <person name="Kalinowski J."/>
        </authorList>
    </citation>
    <scope>NUCLEOTIDE SEQUENCE [LARGE SCALE GENOMIC DNA]</scope>
    <source>
        <strain evidence="2 3">M408/89/1</strain>
    </source>
</reference>
<dbReference type="KEGG" id="cpho:CPHO_07010"/>
<keyword evidence="3" id="KW-1185">Reference proteome</keyword>
<feature type="region of interest" description="Disordered" evidence="1">
    <location>
        <begin position="60"/>
        <end position="79"/>
    </location>
</feature>
<evidence type="ECO:0000256" key="1">
    <source>
        <dbReference type="SAM" id="MobiDB-lite"/>
    </source>
</evidence>
<dbReference type="OrthoDB" id="3394330at2"/>
<dbReference type="InterPro" id="IPR020109">
    <property type="entry name" value="Holin_r1t"/>
</dbReference>
<accession>A0A1L7D3I2</accession>
<organism evidence="2 3">
    <name type="scientific">Corynebacterium phocae</name>
    <dbReference type="NCBI Taxonomy" id="161895"/>
    <lineage>
        <taxon>Bacteria</taxon>
        <taxon>Bacillati</taxon>
        <taxon>Actinomycetota</taxon>
        <taxon>Actinomycetes</taxon>
        <taxon>Mycobacteriales</taxon>
        <taxon>Corynebacteriaceae</taxon>
        <taxon>Corynebacterium</taxon>
    </lineage>
</organism>
<protein>
    <submittedName>
        <fullName evidence="2">Holin</fullName>
    </submittedName>
</protein>
<gene>
    <name evidence="2" type="ORF">CPHO_07010</name>
</gene>
<evidence type="ECO:0000313" key="3">
    <source>
        <dbReference type="Proteomes" id="UP000185491"/>
    </source>
</evidence>
<dbReference type="RefSeq" id="WP_075734405.1">
    <property type="nucleotide sequence ID" value="NZ_CP009249.1"/>
</dbReference>
<name>A0A1L7D3I2_9CORY</name>